<organism evidence="10 11">
    <name type="scientific">Spiribacter aquaticus</name>
    <dbReference type="NCBI Taxonomy" id="1935996"/>
    <lineage>
        <taxon>Bacteria</taxon>
        <taxon>Pseudomonadati</taxon>
        <taxon>Pseudomonadota</taxon>
        <taxon>Gammaproteobacteria</taxon>
        <taxon>Chromatiales</taxon>
        <taxon>Ectothiorhodospiraceae</taxon>
        <taxon>Spiribacter</taxon>
    </lineage>
</organism>
<keyword evidence="6 8" id="KW-0443">Lipid metabolism</keyword>
<dbReference type="GO" id="GO:0008897">
    <property type="term" value="F:holo-[acyl-carrier-protein] synthase activity"/>
    <property type="evidence" value="ECO:0007669"/>
    <property type="project" value="UniProtKB-UniRule"/>
</dbReference>
<sequence length="130" mass="13568">MSIVGIGTDLVEIDRLEALQQRYSTRLAARLLAPAERSDYQAYAAGDRQAAAFLARRFAAKEAAAKALGCGIGAQARLSELVVTHTGAGAPGLTLTGAAGRQAERLGVRSAHLSISDERGYALAFVILEG</sequence>
<comment type="function">
    <text evidence="8">Transfers the 4'-phosphopantetheine moiety from coenzyme A to a Ser of acyl-carrier-protein.</text>
</comment>
<comment type="cofactor">
    <cofactor evidence="8">
        <name>Mg(2+)</name>
        <dbReference type="ChEBI" id="CHEBI:18420"/>
    </cofactor>
</comment>
<proteinExistence type="inferred from homology"/>
<evidence type="ECO:0000256" key="4">
    <source>
        <dbReference type="ARBA" id="ARBA00022832"/>
    </source>
</evidence>
<dbReference type="InterPro" id="IPR008278">
    <property type="entry name" value="4-PPantetheinyl_Trfase_dom"/>
</dbReference>
<evidence type="ECO:0000313" key="11">
    <source>
        <dbReference type="Proteomes" id="UP000316688"/>
    </source>
</evidence>
<keyword evidence="3 8" id="KW-0479">Metal-binding</keyword>
<dbReference type="HAMAP" id="MF_00101">
    <property type="entry name" value="AcpS"/>
    <property type="match status" value="1"/>
</dbReference>
<comment type="catalytic activity">
    <reaction evidence="8">
        <text>apo-[ACP] + CoA = holo-[ACP] + adenosine 3',5'-bisphosphate + H(+)</text>
        <dbReference type="Rhea" id="RHEA:12068"/>
        <dbReference type="Rhea" id="RHEA-COMP:9685"/>
        <dbReference type="Rhea" id="RHEA-COMP:9690"/>
        <dbReference type="ChEBI" id="CHEBI:15378"/>
        <dbReference type="ChEBI" id="CHEBI:29999"/>
        <dbReference type="ChEBI" id="CHEBI:57287"/>
        <dbReference type="ChEBI" id="CHEBI:58343"/>
        <dbReference type="ChEBI" id="CHEBI:64479"/>
        <dbReference type="EC" id="2.7.8.7"/>
    </reaction>
</comment>
<feature type="binding site" evidence="8">
    <location>
        <position position="9"/>
    </location>
    <ligand>
        <name>Mg(2+)</name>
        <dbReference type="ChEBI" id="CHEBI:18420"/>
    </ligand>
</feature>
<evidence type="ECO:0000313" key="10">
    <source>
        <dbReference type="EMBL" id="TVO64721.1"/>
    </source>
</evidence>
<keyword evidence="4 8" id="KW-0276">Fatty acid metabolism</keyword>
<dbReference type="EC" id="2.7.8.7" evidence="8"/>
<accession>A0A557RHS6</accession>
<dbReference type="NCBIfam" id="TIGR00556">
    <property type="entry name" value="pantethn_trn"/>
    <property type="match status" value="1"/>
</dbReference>
<keyword evidence="7 8" id="KW-0275">Fatty acid biosynthesis</keyword>
<keyword evidence="1 8" id="KW-0444">Lipid biosynthesis</keyword>
<evidence type="ECO:0000256" key="3">
    <source>
        <dbReference type="ARBA" id="ARBA00022723"/>
    </source>
</evidence>
<evidence type="ECO:0000256" key="2">
    <source>
        <dbReference type="ARBA" id="ARBA00022679"/>
    </source>
</evidence>
<comment type="similarity">
    <text evidence="8">Belongs to the P-Pant transferase superfamily. AcpS family.</text>
</comment>
<dbReference type="InterPro" id="IPR037143">
    <property type="entry name" value="4-PPantetheinyl_Trfase_dom_sf"/>
</dbReference>
<dbReference type="Gene3D" id="3.90.470.20">
    <property type="entry name" value="4'-phosphopantetheinyl transferase domain"/>
    <property type="match status" value="1"/>
</dbReference>
<dbReference type="SUPFAM" id="SSF56214">
    <property type="entry name" value="4'-phosphopantetheinyl transferase"/>
    <property type="match status" value="1"/>
</dbReference>
<feature type="binding site" evidence="8">
    <location>
        <position position="62"/>
    </location>
    <ligand>
        <name>Mg(2+)</name>
        <dbReference type="ChEBI" id="CHEBI:18420"/>
    </ligand>
</feature>
<dbReference type="Pfam" id="PF01648">
    <property type="entry name" value="ACPS"/>
    <property type="match status" value="1"/>
</dbReference>
<feature type="domain" description="4'-phosphopantetheinyl transferase" evidence="9">
    <location>
        <begin position="5"/>
        <end position="125"/>
    </location>
</feature>
<dbReference type="Proteomes" id="UP000316688">
    <property type="component" value="Unassembled WGS sequence"/>
</dbReference>
<dbReference type="GO" id="GO:0005737">
    <property type="term" value="C:cytoplasm"/>
    <property type="evidence" value="ECO:0007669"/>
    <property type="project" value="UniProtKB-SubCell"/>
</dbReference>
<dbReference type="AlphaFoldDB" id="A0A557RHS6"/>
<evidence type="ECO:0000259" key="9">
    <source>
        <dbReference type="Pfam" id="PF01648"/>
    </source>
</evidence>
<dbReference type="InterPro" id="IPR002582">
    <property type="entry name" value="ACPS"/>
</dbReference>
<comment type="caution">
    <text evidence="10">The sequence shown here is derived from an EMBL/GenBank/DDBJ whole genome shotgun (WGS) entry which is preliminary data.</text>
</comment>
<evidence type="ECO:0000256" key="7">
    <source>
        <dbReference type="ARBA" id="ARBA00023160"/>
    </source>
</evidence>
<gene>
    <name evidence="8" type="primary">acpS</name>
    <name evidence="10" type="ORF">FPL11_08755</name>
</gene>
<dbReference type="GO" id="GO:0000287">
    <property type="term" value="F:magnesium ion binding"/>
    <property type="evidence" value="ECO:0007669"/>
    <property type="project" value="UniProtKB-UniRule"/>
</dbReference>
<dbReference type="RefSeq" id="WP_069133981.1">
    <property type="nucleotide sequence ID" value="NZ_VMKP01000003.1"/>
</dbReference>
<comment type="subcellular location">
    <subcellularLocation>
        <location evidence="8">Cytoplasm</location>
    </subcellularLocation>
</comment>
<dbReference type="NCBIfam" id="TIGR00516">
    <property type="entry name" value="acpS"/>
    <property type="match status" value="1"/>
</dbReference>
<dbReference type="EMBL" id="VMKP01000003">
    <property type="protein sequence ID" value="TVO64721.1"/>
    <property type="molecule type" value="Genomic_DNA"/>
</dbReference>
<dbReference type="GO" id="GO:0006633">
    <property type="term" value="P:fatty acid biosynthetic process"/>
    <property type="evidence" value="ECO:0007669"/>
    <property type="project" value="UniProtKB-UniRule"/>
</dbReference>
<keyword evidence="11" id="KW-1185">Reference proteome</keyword>
<reference evidence="10 11" key="1">
    <citation type="submission" date="2019-07" db="EMBL/GenBank/DDBJ databases">
        <title>Reclasification of Spiribacter aquaticus.</title>
        <authorList>
            <person name="Leon M.J."/>
            <person name="Sanchez-Porro C."/>
            <person name="Ventosa A."/>
        </authorList>
    </citation>
    <scope>NUCLEOTIDE SEQUENCE [LARGE SCALE GENOMIC DNA]</scope>
    <source>
        <strain evidence="10 11">SP30</strain>
    </source>
</reference>
<protein>
    <recommendedName>
        <fullName evidence="8">Holo-[acyl-carrier-protein] synthase</fullName>
        <shortName evidence="8">Holo-ACP synthase</shortName>
        <ecNumber evidence="8">2.7.8.7</ecNumber>
    </recommendedName>
    <alternativeName>
        <fullName evidence="8">4'-phosphopantetheinyl transferase AcpS</fullName>
    </alternativeName>
</protein>
<evidence type="ECO:0000256" key="1">
    <source>
        <dbReference type="ARBA" id="ARBA00022516"/>
    </source>
</evidence>
<evidence type="ECO:0000256" key="5">
    <source>
        <dbReference type="ARBA" id="ARBA00022842"/>
    </source>
</evidence>
<evidence type="ECO:0000256" key="8">
    <source>
        <dbReference type="HAMAP-Rule" id="MF_00101"/>
    </source>
</evidence>
<evidence type="ECO:0000256" key="6">
    <source>
        <dbReference type="ARBA" id="ARBA00023098"/>
    </source>
</evidence>
<keyword evidence="2 8" id="KW-0808">Transferase</keyword>
<keyword evidence="8" id="KW-0963">Cytoplasm</keyword>
<name>A0A557RHS6_9GAMM</name>
<dbReference type="InterPro" id="IPR004568">
    <property type="entry name" value="Ppantetheine-prot_Trfase_dom"/>
</dbReference>
<keyword evidence="5 8" id="KW-0460">Magnesium</keyword>